<dbReference type="EMBL" id="CAOF01000045">
    <property type="protein sequence ID" value="CCO45165.1"/>
    <property type="molecule type" value="Genomic_DNA"/>
</dbReference>
<evidence type="ECO:0000313" key="2">
    <source>
        <dbReference type="Proteomes" id="UP000018211"/>
    </source>
</evidence>
<sequence length="42" mass="4791">MSHFVRKENINTKDIVETSFQGAVTNQISECSPKLNGSFRYN</sequence>
<evidence type="ECO:0000313" key="1">
    <source>
        <dbReference type="EMBL" id="CCO45165.1"/>
    </source>
</evidence>
<organism evidence="1 2">
    <name type="scientific">Vibrio nigripulchritudo SOn1</name>
    <dbReference type="NCBI Taxonomy" id="1238450"/>
    <lineage>
        <taxon>Bacteria</taxon>
        <taxon>Pseudomonadati</taxon>
        <taxon>Pseudomonadota</taxon>
        <taxon>Gammaproteobacteria</taxon>
        <taxon>Vibrionales</taxon>
        <taxon>Vibrionaceae</taxon>
        <taxon>Vibrio</taxon>
    </lineage>
</organism>
<protein>
    <recommendedName>
        <fullName evidence="3">Transposase</fullName>
    </recommendedName>
</protein>
<comment type="caution">
    <text evidence="1">The sequence shown here is derived from an EMBL/GenBank/DDBJ whole genome shotgun (WGS) entry which is preliminary data.</text>
</comment>
<name>A0AAV2VKH5_9VIBR</name>
<proteinExistence type="predicted"/>
<accession>A0AAV2VKH5</accession>
<dbReference type="AlphaFoldDB" id="A0AAV2VKH5"/>
<evidence type="ECO:0008006" key="3">
    <source>
        <dbReference type="Google" id="ProtNLM"/>
    </source>
</evidence>
<reference evidence="1 2" key="1">
    <citation type="journal article" date="2013" name="ISME J.">
        <title>Comparative genomics of pathogenic lineages of Vibrio nigripulchritudo identifies virulence-associated traits.</title>
        <authorList>
            <person name="Goudenege D."/>
            <person name="Labreuche Y."/>
            <person name="Krin E."/>
            <person name="Ansquer D."/>
            <person name="Mangenot S."/>
            <person name="Calteau A."/>
            <person name="Medigue C."/>
            <person name="Mazel D."/>
            <person name="Polz M.F."/>
            <person name="Le Roux F."/>
        </authorList>
    </citation>
    <scope>NUCLEOTIDE SEQUENCE [LARGE SCALE GENOMIC DNA]</scope>
    <source>
        <strain evidence="1 2">SOn1</strain>
    </source>
</reference>
<gene>
    <name evidence="1" type="ORF">VIBNISOn1_1390044</name>
</gene>
<dbReference type="Proteomes" id="UP000018211">
    <property type="component" value="Unassembled WGS sequence"/>
</dbReference>